<sequence length="777" mass="84238">MGLDTPDSLAQQYVAALTLATTEPPHQPRSSLWKVFSIPELIDAIARYLNTSQLLKLGLLNKTLSYIFQPQLSLSLFTGAFHDPPFGPPGTSLILPDTFRRLAPRVNALSLDLLSFQECMGQRIMLEILYEHSAMALHCLRIAYWGEDLGVLEEILTQLPNLTDLSVTFKSSCDATAFPKVLIKVGRARQIAVAAVGDVQPQHQGGLKTLAIALGIPKVMTMEMTVLSELVQVWPDLASLELACISLTTDSPAFLPSTAYNTPPPPPPPPPIAVPVPPQAVAAIAATTTAPLPLSAAPPSQPVDSLEGPSFPRMKSLTLTECTLKPLSFRALDRLFPSLQELELNSCPGGWYRTLAGVRTSQIGSHSNFDLDPNVPFLYLRRLNIWDKVQSARNNIVGIVKSRPYLTCIGTDMLPDSRDGLLEMAAFCSGVEVNDLVAGPGPPSALPSTLAPDPSTTPNTGVGVNASAGVNSIEGASTTANEEAVGTNASEVAVVNASNIAIVSVGAGPNATTDASTPMEDMSKVRNRIKRLALQTYASPPHDMETIERFYNAPAFRHLDYVYIQNRELSMKMFPFANTLRELNLGGPESVLRKSEVKTLNLILHQLPSLEVLKLDRYVHNAALSKLFQGFGPELEYPLPWDESQMVDTRSGGGQKEGSISCLRRVRLFYQGFGNEHLPLRGLEIAVLDRLMFLEKLTVKAWSEKDLPKKEVIDSWQKNVLLRETTMVGGDDGGDDGGDAEGDAGGEREGSLSSPSSVTKCRIMFKVQSQKIISVAL</sequence>
<dbReference type="Gene3D" id="3.80.10.10">
    <property type="entry name" value="Ribonuclease Inhibitor"/>
    <property type="match status" value="1"/>
</dbReference>
<feature type="region of interest" description="Disordered" evidence="1">
    <location>
        <begin position="727"/>
        <end position="757"/>
    </location>
</feature>
<keyword evidence="3" id="KW-1185">Reference proteome</keyword>
<proteinExistence type="predicted"/>
<protein>
    <recommendedName>
        <fullName evidence="4">F-box domain-containing protein</fullName>
    </recommendedName>
</protein>
<dbReference type="Proteomes" id="UP001194696">
    <property type="component" value="Unassembled WGS sequence"/>
</dbReference>
<gene>
    <name evidence="2" type="ORF">BGZ96_006065</name>
</gene>
<evidence type="ECO:0000313" key="2">
    <source>
        <dbReference type="EMBL" id="KAG0290477.1"/>
    </source>
</evidence>
<evidence type="ECO:0000313" key="3">
    <source>
        <dbReference type="Proteomes" id="UP001194696"/>
    </source>
</evidence>
<comment type="caution">
    <text evidence="2">The sequence shown here is derived from an EMBL/GenBank/DDBJ whole genome shotgun (WGS) entry which is preliminary data.</text>
</comment>
<feature type="compositionally biased region" description="Polar residues" evidence="1">
    <location>
        <begin position="454"/>
        <end position="466"/>
    </location>
</feature>
<name>A0ABQ7K3M7_9FUNG</name>
<accession>A0ABQ7K3M7</accession>
<organism evidence="2 3">
    <name type="scientific">Linnemannia gamsii</name>
    <dbReference type="NCBI Taxonomy" id="64522"/>
    <lineage>
        <taxon>Eukaryota</taxon>
        <taxon>Fungi</taxon>
        <taxon>Fungi incertae sedis</taxon>
        <taxon>Mucoromycota</taxon>
        <taxon>Mortierellomycotina</taxon>
        <taxon>Mortierellomycetes</taxon>
        <taxon>Mortierellales</taxon>
        <taxon>Mortierellaceae</taxon>
        <taxon>Linnemannia</taxon>
    </lineage>
</organism>
<dbReference type="SUPFAM" id="SSF52047">
    <property type="entry name" value="RNI-like"/>
    <property type="match status" value="1"/>
</dbReference>
<feature type="region of interest" description="Disordered" evidence="1">
    <location>
        <begin position="439"/>
        <end position="466"/>
    </location>
</feature>
<reference evidence="2 3" key="1">
    <citation type="journal article" date="2020" name="Fungal Divers.">
        <title>Resolving the Mortierellaceae phylogeny through synthesis of multi-gene phylogenetics and phylogenomics.</title>
        <authorList>
            <person name="Vandepol N."/>
            <person name="Liber J."/>
            <person name="Desiro A."/>
            <person name="Na H."/>
            <person name="Kennedy M."/>
            <person name="Barry K."/>
            <person name="Grigoriev I.V."/>
            <person name="Miller A.N."/>
            <person name="O'Donnell K."/>
            <person name="Stajich J.E."/>
            <person name="Bonito G."/>
        </authorList>
    </citation>
    <scope>NUCLEOTIDE SEQUENCE [LARGE SCALE GENOMIC DNA]</scope>
    <source>
        <strain evidence="2 3">AD045</strain>
    </source>
</reference>
<evidence type="ECO:0000256" key="1">
    <source>
        <dbReference type="SAM" id="MobiDB-lite"/>
    </source>
</evidence>
<feature type="compositionally biased region" description="Acidic residues" evidence="1">
    <location>
        <begin position="732"/>
        <end position="744"/>
    </location>
</feature>
<evidence type="ECO:0008006" key="4">
    <source>
        <dbReference type="Google" id="ProtNLM"/>
    </source>
</evidence>
<dbReference type="EMBL" id="JAAAIM010000291">
    <property type="protein sequence ID" value="KAG0290477.1"/>
    <property type="molecule type" value="Genomic_DNA"/>
</dbReference>
<dbReference type="InterPro" id="IPR032675">
    <property type="entry name" value="LRR_dom_sf"/>
</dbReference>